<sequence length="265" mass="29604">MKLQIASDLHLEFLQKRWPGERVIAPATGADLLVLAGDIANGTQAIDLFADWPVPVLYLAGNHEFYGESLHSVRQDLRKAAAGTNIHFLDNDRLEWGGVRFLGCTLWTDYRLDNRYLQSDLMGRCERALNDHWCIKMQEGAFTAARALQEHEQSRAWLERELARPFAGPTVVVTHHGPHPGSVHPRYRGDAVNAAFVSDLSSLMPGVDLWLHGHVHDSFDYRVGDCRVVANPLGYARNRSSAATPAELQFENPDFDGSLLLEVPS</sequence>
<dbReference type="InterPro" id="IPR004843">
    <property type="entry name" value="Calcineurin-like_PHP"/>
</dbReference>
<dbReference type="PANTHER" id="PTHR37844">
    <property type="entry name" value="SER/THR PROTEIN PHOSPHATASE SUPERFAMILY (AFU_ORTHOLOGUE AFUA_1G14840)"/>
    <property type="match status" value="1"/>
</dbReference>
<gene>
    <name evidence="2" type="ORF">EUB48_03490</name>
</gene>
<dbReference type="RefSeq" id="WP_142817636.1">
    <property type="nucleotide sequence ID" value="NZ_CP035503.1"/>
</dbReference>
<protein>
    <submittedName>
        <fullName evidence="2">Metallophosphoesterase</fullName>
    </submittedName>
</protein>
<name>A0A515D7S0_9BURK</name>
<dbReference type="EMBL" id="CP035503">
    <property type="protein sequence ID" value="QDL36462.1"/>
    <property type="molecule type" value="Genomic_DNA"/>
</dbReference>
<organism evidence="2 3">
    <name type="scientific">Rhodoferax sediminis</name>
    <dbReference type="NCBI Taxonomy" id="2509614"/>
    <lineage>
        <taxon>Bacteria</taxon>
        <taxon>Pseudomonadati</taxon>
        <taxon>Pseudomonadota</taxon>
        <taxon>Betaproteobacteria</taxon>
        <taxon>Burkholderiales</taxon>
        <taxon>Comamonadaceae</taxon>
        <taxon>Rhodoferax</taxon>
    </lineage>
</organism>
<dbReference type="KEGG" id="rhf:EUB48_03490"/>
<evidence type="ECO:0000313" key="2">
    <source>
        <dbReference type="EMBL" id="QDL36462.1"/>
    </source>
</evidence>
<dbReference type="GO" id="GO:0016787">
    <property type="term" value="F:hydrolase activity"/>
    <property type="evidence" value="ECO:0007669"/>
    <property type="project" value="InterPro"/>
</dbReference>
<keyword evidence="3" id="KW-1185">Reference proteome</keyword>
<reference evidence="2 3" key="1">
    <citation type="submission" date="2019-01" db="EMBL/GenBank/DDBJ databases">
        <title>Genomic insights into a novel species Rhodoferax sp.</title>
        <authorList>
            <person name="Jin L."/>
        </authorList>
    </citation>
    <scope>NUCLEOTIDE SEQUENCE [LARGE SCALE GENOMIC DNA]</scope>
    <source>
        <strain evidence="2 3">CHu59-6-5</strain>
    </source>
</reference>
<dbReference type="SUPFAM" id="SSF56300">
    <property type="entry name" value="Metallo-dependent phosphatases"/>
    <property type="match status" value="1"/>
</dbReference>
<proteinExistence type="predicted"/>
<accession>A0A515D7S0</accession>
<dbReference type="Gene3D" id="3.60.21.10">
    <property type="match status" value="1"/>
</dbReference>
<dbReference type="AlphaFoldDB" id="A0A515D7S0"/>
<evidence type="ECO:0000313" key="3">
    <source>
        <dbReference type="Proteomes" id="UP000316798"/>
    </source>
</evidence>
<dbReference type="InterPro" id="IPR029052">
    <property type="entry name" value="Metallo-depent_PP-like"/>
</dbReference>
<dbReference type="Pfam" id="PF00149">
    <property type="entry name" value="Metallophos"/>
    <property type="match status" value="1"/>
</dbReference>
<evidence type="ECO:0000259" key="1">
    <source>
        <dbReference type="Pfam" id="PF00149"/>
    </source>
</evidence>
<dbReference type="PANTHER" id="PTHR37844:SF2">
    <property type="entry name" value="SER_THR PROTEIN PHOSPHATASE SUPERFAMILY (AFU_ORTHOLOGUE AFUA_1G14840)"/>
    <property type="match status" value="1"/>
</dbReference>
<feature type="domain" description="Calcineurin-like phosphoesterase" evidence="1">
    <location>
        <begin position="5"/>
        <end position="217"/>
    </location>
</feature>
<dbReference type="OrthoDB" id="356681at2"/>
<dbReference type="Proteomes" id="UP000316798">
    <property type="component" value="Chromosome"/>
</dbReference>